<dbReference type="AlphaFoldDB" id="A0A2H3CYF4"/>
<sequence length="152" mass="16516">MTHIELEHRIAARQAHLDSMFNALITDICSKTIRRSVSAASLPIFVRDDGSSSDEQDKLFGTESQNNISLPSEHHCVYHAPASIGTKFGLRQRILVQYPLLPNLPGIKPCGVIADLLVALGAASLWVFPNQPLFLRELVSLSLGGTCAPKAT</sequence>
<dbReference type="InParanoid" id="A0A2H3CYF4"/>
<keyword evidence="2" id="KW-1185">Reference proteome</keyword>
<proteinExistence type="predicted"/>
<gene>
    <name evidence="1" type="ORF">ARMGADRAFT_1092332</name>
</gene>
<dbReference type="EMBL" id="KZ293748">
    <property type="protein sequence ID" value="PBK80316.1"/>
    <property type="molecule type" value="Genomic_DNA"/>
</dbReference>
<protein>
    <submittedName>
        <fullName evidence="1">Uncharacterized protein</fullName>
    </submittedName>
</protein>
<name>A0A2H3CYF4_ARMGA</name>
<organism evidence="1 2">
    <name type="scientific">Armillaria gallica</name>
    <name type="common">Bulbous honey fungus</name>
    <name type="synonym">Armillaria bulbosa</name>
    <dbReference type="NCBI Taxonomy" id="47427"/>
    <lineage>
        <taxon>Eukaryota</taxon>
        <taxon>Fungi</taxon>
        <taxon>Dikarya</taxon>
        <taxon>Basidiomycota</taxon>
        <taxon>Agaricomycotina</taxon>
        <taxon>Agaricomycetes</taxon>
        <taxon>Agaricomycetidae</taxon>
        <taxon>Agaricales</taxon>
        <taxon>Marasmiineae</taxon>
        <taxon>Physalacriaceae</taxon>
        <taxon>Armillaria</taxon>
    </lineage>
</organism>
<reference evidence="2" key="1">
    <citation type="journal article" date="2017" name="Nat. Ecol. Evol.">
        <title>Genome expansion and lineage-specific genetic innovations in the forest pathogenic fungi Armillaria.</title>
        <authorList>
            <person name="Sipos G."/>
            <person name="Prasanna A.N."/>
            <person name="Walter M.C."/>
            <person name="O'Connor E."/>
            <person name="Balint B."/>
            <person name="Krizsan K."/>
            <person name="Kiss B."/>
            <person name="Hess J."/>
            <person name="Varga T."/>
            <person name="Slot J."/>
            <person name="Riley R."/>
            <person name="Boka B."/>
            <person name="Rigling D."/>
            <person name="Barry K."/>
            <person name="Lee J."/>
            <person name="Mihaltcheva S."/>
            <person name="LaButti K."/>
            <person name="Lipzen A."/>
            <person name="Waldron R."/>
            <person name="Moloney N.M."/>
            <person name="Sperisen C."/>
            <person name="Kredics L."/>
            <person name="Vagvoelgyi C."/>
            <person name="Patrignani A."/>
            <person name="Fitzpatrick D."/>
            <person name="Nagy I."/>
            <person name="Doyle S."/>
            <person name="Anderson J.B."/>
            <person name="Grigoriev I.V."/>
            <person name="Gueldener U."/>
            <person name="Muensterkoetter M."/>
            <person name="Nagy L.G."/>
        </authorList>
    </citation>
    <scope>NUCLEOTIDE SEQUENCE [LARGE SCALE GENOMIC DNA]</scope>
    <source>
        <strain evidence="2">Ar21-2</strain>
    </source>
</reference>
<evidence type="ECO:0000313" key="1">
    <source>
        <dbReference type="EMBL" id="PBK80316.1"/>
    </source>
</evidence>
<accession>A0A2H3CYF4</accession>
<evidence type="ECO:0000313" key="2">
    <source>
        <dbReference type="Proteomes" id="UP000217790"/>
    </source>
</evidence>
<dbReference type="Proteomes" id="UP000217790">
    <property type="component" value="Unassembled WGS sequence"/>
</dbReference>